<keyword evidence="1" id="KW-0732">Signal</keyword>
<dbReference type="InterPro" id="IPR032339">
    <property type="entry name" value="DUF4859"/>
</dbReference>
<dbReference type="PROSITE" id="PS51257">
    <property type="entry name" value="PROKAR_LIPOPROTEIN"/>
    <property type="match status" value="1"/>
</dbReference>
<protein>
    <recommendedName>
        <fullName evidence="2">DUF4859 domain-containing protein</fullName>
    </recommendedName>
</protein>
<reference evidence="3 4" key="1">
    <citation type="submission" date="2016-10" db="EMBL/GenBank/DDBJ databases">
        <authorList>
            <person name="de Groot N.N."/>
        </authorList>
    </citation>
    <scope>NUCLEOTIDE SEQUENCE [LARGE SCALE GENOMIC DNA]</scope>
    <source>
        <strain evidence="3 4">D31d</strain>
    </source>
</reference>
<accession>A0A1H4EER4</accession>
<dbReference type="OrthoDB" id="1023720at2"/>
<proteinExistence type="predicted"/>
<dbReference type="Proteomes" id="UP000182257">
    <property type="component" value="Unassembled WGS sequence"/>
</dbReference>
<gene>
    <name evidence="3" type="ORF">SAMN05216462_2757</name>
</gene>
<dbReference type="RefSeq" id="WP_074761990.1">
    <property type="nucleotide sequence ID" value="NZ_FNRF01000005.1"/>
</dbReference>
<sequence length="330" mass="36656">MRKNILYIAMACFALGFTACSDDPNDAVTKHVYGPDEAPYLRSDANATISNSLEFKIGHLAVQTINLKNYAEQIQTKLKMTVDDVFVGLENGDIVFYNINTSRGAWDKTAPTKGSTGWYYNSAGGVTTESNAQVAVELDKANKQIVVSVPETVEDGMNGTVNVGFAVDNKKDYDMYVRFSISYKVSDPSSNIVTINVPNTDYTPYVVDLNDYEDNIKDAFGMTLKEFCEAIQSTDGDMVLYMLDKDGNWITDQAYTASGMGYWCDADGNIMKWADKPNYFVESHGDEGAIYIGAYPGQEAGTEFRVRFVYTLKSDNSKFIQFVFKAVLID</sequence>
<dbReference type="EMBL" id="FNRF01000005">
    <property type="protein sequence ID" value="SEA83269.1"/>
    <property type="molecule type" value="Genomic_DNA"/>
</dbReference>
<dbReference type="AlphaFoldDB" id="A0A1H4EER4"/>
<feature type="chain" id="PRO_5010230989" description="DUF4859 domain-containing protein" evidence="1">
    <location>
        <begin position="22"/>
        <end position="330"/>
    </location>
</feature>
<feature type="domain" description="DUF4859" evidence="2">
    <location>
        <begin position="202"/>
        <end position="314"/>
    </location>
</feature>
<evidence type="ECO:0000256" key="1">
    <source>
        <dbReference type="SAM" id="SignalP"/>
    </source>
</evidence>
<evidence type="ECO:0000259" key="2">
    <source>
        <dbReference type="Pfam" id="PF16151"/>
    </source>
</evidence>
<feature type="signal peptide" evidence="1">
    <location>
        <begin position="1"/>
        <end position="21"/>
    </location>
</feature>
<name>A0A1H4EER4_XYLRU</name>
<dbReference type="Pfam" id="PF16151">
    <property type="entry name" value="DUF4859"/>
    <property type="match status" value="1"/>
</dbReference>
<evidence type="ECO:0000313" key="4">
    <source>
        <dbReference type="Proteomes" id="UP000182257"/>
    </source>
</evidence>
<organism evidence="3 4">
    <name type="scientific">Xylanibacter ruminicola</name>
    <name type="common">Prevotella ruminicola</name>
    <dbReference type="NCBI Taxonomy" id="839"/>
    <lineage>
        <taxon>Bacteria</taxon>
        <taxon>Pseudomonadati</taxon>
        <taxon>Bacteroidota</taxon>
        <taxon>Bacteroidia</taxon>
        <taxon>Bacteroidales</taxon>
        <taxon>Prevotellaceae</taxon>
        <taxon>Xylanibacter</taxon>
    </lineage>
</organism>
<evidence type="ECO:0000313" key="3">
    <source>
        <dbReference type="EMBL" id="SEA83269.1"/>
    </source>
</evidence>